<keyword evidence="5 7" id="KW-0949">S-adenosyl-L-methionine</keyword>
<dbReference type="GO" id="GO:0005737">
    <property type="term" value="C:cytoplasm"/>
    <property type="evidence" value="ECO:0007669"/>
    <property type="project" value="UniProtKB-SubCell"/>
</dbReference>
<dbReference type="PROSITE" id="PS50280">
    <property type="entry name" value="SET"/>
    <property type="match status" value="1"/>
</dbReference>
<dbReference type="SUPFAM" id="SSF81822">
    <property type="entry name" value="RuBisCo LSMT C-terminal, substrate-binding domain"/>
    <property type="match status" value="1"/>
</dbReference>
<dbReference type="PROSITE" id="PS51565">
    <property type="entry name" value="SAM_MT85_SETD3"/>
    <property type="match status" value="1"/>
</dbReference>
<evidence type="ECO:0000256" key="7">
    <source>
        <dbReference type="PROSITE-ProRule" id="PRU00898"/>
    </source>
</evidence>
<dbReference type="InterPro" id="IPR050600">
    <property type="entry name" value="SETD3_SETD6_MTase"/>
</dbReference>
<dbReference type="InterPro" id="IPR044428">
    <property type="entry name" value="SETD3_SET"/>
</dbReference>
<accession>A0A1B0FNL9</accession>
<keyword evidence="3 7" id="KW-0489">Methyltransferase</keyword>
<dbReference type="AlphaFoldDB" id="A0A1B0FNL9"/>
<dbReference type="Pfam" id="PF00856">
    <property type="entry name" value="SET"/>
    <property type="match status" value="1"/>
</dbReference>
<dbReference type="PANTHER" id="PTHR13271">
    <property type="entry name" value="UNCHARACTERIZED PUTATIVE METHYLTRANSFERASE"/>
    <property type="match status" value="1"/>
</dbReference>
<evidence type="ECO:0000256" key="6">
    <source>
        <dbReference type="ARBA" id="ARBA00023203"/>
    </source>
</evidence>
<comment type="subcellular location">
    <subcellularLocation>
        <location evidence="1">Cytoplasm</location>
    </subcellularLocation>
</comment>
<evidence type="ECO:0000256" key="1">
    <source>
        <dbReference type="ARBA" id="ARBA00004496"/>
    </source>
</evidence>
<keyword evidence="4 7" id="KW-0808">Transferase</keyword>
<dbReference type="PANTHER" id="PTHR13271:SF47">
    <property type="entry name" value="ACTIN-HISTIDINE N-METHYLTRANSFERASE"/>
    <property type="match status" value="1"/>
</dbReference>
<dbReference type="SUPFAM" id="SSF82199">
    <property type="entry name" value="SET domain"/>
    <property type="match status" value="1"/>
</dbReference>
<dbReference type="InterPro" id="IPR046341">
    <property type="entry name" value="SET_dom_sf"/>
</dbReference>
<evidence type="ECO:0000256" key="4">
    <source>
        <dbReference type="ARBA" id="ARBA00022679"/>
    </source>
</evidence>
<dbReference type="GO" id="GO:0003779">
    <property type="term" value="F:actin binding"/>
    <property type="evidence" value="ECO:0007669"/>
    <property type="project" value="UniProtKB-KW"/>
</dbReference>
<keyword evidence="2" id="KW-0963">Cytoplasm</keyword>
<proteinExistence type="inferred from homology"/>
<evidence type="ECO:0000256" key="3">
    <source>
        <dbReference type="ARBA" id="ARBA00022603"/>
    </source>
</evidence>
<dbReference type="InterPro" id="IPR015353">
    <property type="entry name" value="Rubisco_LSMT_subst-bd"/>
</dbReference>
<organism evidence="9 10">
    <name type="scientific">Glossina morsitans morsitans</name>
    <name type="common">Savannah tsetse fly</name>
    <dbReference type="NCBI Taxonomy" id="37546"/>
    <lineage>
        <taxon>Eukaryota</taxon>
        <taxon>Metazoa</taxon>
        <taxon>Ecdysozoa</taxon>
        <taxon>Arthropoda</taxon>
        <taxon>Hexapoda</taxon>
        <taxon>Insecta</taxon>
        <taxon>Pterygota</taxon>
        <taxon>Neoptera</taxon>
        <taxon>Endopterygota</taxon>
        <taxon>Diptera</taxon>
        <taxon>Brachycera</taxon>
        <taxon>Muscomorpha</taxon>
        <taxon>Hippoboscoidea</taxon>
        <taxon>Glossinidae</taxon>
        <taxon>Glossina</taxon>
    </lineage>
</organism>
<sequence>MDKQRKKQSTKSKLHSNKNTVNESVVAAVTDKILSHQVRSQVRALVAEILSVVFITPVNPKEEWDQYVIIQNLLKKIQLLEAPLKENLRLNKCKRLEKINEFYKWSCDNGIKYDGVIIKEYPGYDLGLAATKSIKRNDLLFTIPHKLIMSEERIERGGKLFKLSNLRLAFLLMTEALNPESFWKPYIDLLPDSYNTVLYYSIEEMAQLRGSNCLSAALKQCRLIARCYATIYHWPNSDLPFDVFKEYFHYDLYRWAVSTVMTRENLIPRTKQDTEDELIAALIPFWDMANHRHGHITSYFNMETCQMESTAQDDFDEGEQIFIHYGDRSNAELLIHNGFINSVNPKDSVAIKLGLSQSDPLYEKRSQLLQLLNIPKNGELKVLPAPEHISPELLAFVRVFNMNEEQLQHWICSERATDLLHIDCALETSLESKTWQYLQTRLMLLLRVFPTTLEADETQLAGVKCGKLQMAQIPVMILEYRILEKRILAAALDYAKQRTKA</sequence>
<dbReference type="InterPro" id="IPR036464">
    <property type="entry name" value="Rubisco_LSMT_subst-bd_sf"/>
</dbReference>
<dbReference type="InterPro" id="IPR001214">
    <property type="entry name" value="SET_dom"/>
</dbReference>
<evidence type="ECO:0000256" key="5">
    <source>
        <dbReference type="ARBA" id="ARBA00022691"/>
    </source>
</evidence>
<evidence type="ECO:0000313" key="10">
    <source>
        <dbReference type="Proteomes" id="UP000092444"/>
    </source>
</evidence>
<protein>
    <recommendedName>
        <fullName evidence="7">protein-histidine N-methyltransferase</fullName>
        <ecNumber evidence="7">2.1.1.85</ecNumber>
    </recommendedName>
</protein>
<dbReference type="PhylomeDB" id="A0A1B0FNL9"/>
<dbReference type="VEuPathDB" id="VectorBase:GMOY005462"/>
<feature type="domain" description="SET" evidence="8">
    <location>
        <begin position="114"/>
        <end position="326"/>
    </location>
</feature>
<keyword evidence="6" id="KW-0009">Actin-binding</keyword>
<dbReference type="InterPro" id="IPR025785">
    <property type="entry name" value="SETD3"/>
</dbReference>
<dbReference type="EnsemblMetazoa" id="GMOY005462-RA">
    <property type="protein sequence ID" value="GMOY005462-PA"/>
    <property type="gene ID" value="GMOY005462"/>
</dbReference>
<reference evidence="9" key="1">
    <citation type="submission" date="2020-05" db="UniProtKB">
        <authorList>
            <consortium name="EnsemblMetazoa"/>
        </authorList>
    </citation>
    <scope>IDENTIFICATION</scope>
    <source>
        <strain evidence="9">Yale</strain>
    </source>
</reference>
<comment type="catalytic activity">
    <reaction evidence="7">
        <text>L-histidyl-[protein] + S-adenosyl-L-methionine = N(tele)-methyl-L-histidyl-[protein] + S-adenosyl-L-homocysteine + H(+)</text>
        <dbReference type="Rhea" id="RHEA:19369"/>
        <dbReference type="Rhea" id="RHEA-COMP:9745"/>
        <dbReference type="Rhea" id="RHEA-COMP:11600"/>
        <dbReference type="ChEBI" id="CHEBI:15378"/>
        <dbReference type="ChEBI" id="CHEBI:16367"/>
        <dbReference type="ChEBI" id="CHEBI:29979"/>
        <dbReference type="ChEBI" id="CHEBI:57856"/>
        <dbReference type="ChEBI" id="CHEBI:59789"/>
        <dbReference type="EC" id="2.1.1.85"/>
    </reaction>
</comment>
<dbReference type="Gene3D" id="3.90.1420.10">
    <property type="entry name" value="Rubisco LSMT, substrate-binding domain"/>
    <property type="match status" value="1"/>
</dbReference>
<evidence type="ECO:0000313" key="9">
    <source>
        <dbReference type="EnsemblMetazoa" id="GMOY005462-PA"/>
    </source>
</evidence>
<dbReference type="Pfam" id="PF09273">
    <property type="entry name" value="Rubis-subs-bind"/>
    <property type="match status" value="1"/>
</dbReference>
<dbReference type="STRING" id="37546.A0A1B0FNL9"/>
<name>A0A1B0FNL9_GLOMM</name>
<dbReference type="EC" id="2.1.1.85" evidence="7"/>
<comment type="similarity">
    <text evidence="7">Belongs to the class V-like SAM-binding methyltransferase superfamily. SETD3 actin-histidine methyltransferase family.</text>
</comment>
<dbReference type="Proteomes" id="UP000092444">
    <property type="component" value="Unassembled WGS sequence"/>
</dbReference>
<dbReference type="Gene3D" id="3.90.1410.10">
    <property type="entry name" value="set domain protein methyltransferase, domain 1"/>
    <property type="match status" value="1"/>
</dbReference>
<dbReference type="EMBL" id="CCAG010010547">
    <property type="status" value="NOT_ANNOTATED_CDS"/>
    <property type="molecule type" value="Genomic_DNA"/>
</dbReference>
<evidence type="ECO:0000256" key="2">
    <source>
        <dbReference type="ARBA" id="ARBA00022490"/>
    </source>
</evidence>
<dbReference type="GO" id="GO:0016279">
    <property type="term" value="F:protein-lysine N-methyltransferase activity"/>
    <property type="evidence" value="ECO:0007669"/>
    <property type="project" value="TreeGrafter"/>
</dbReference>
<keyword evidence="10" id="KW-1185">Reference proteome</keyword>
<dbReference type="GO" id="GO:0018064">
    <property type="term" value="F:protein-L-histidine N-tele-methyltransferase activity"/>
    <property type="evidence" value="ECO:0007669"/>
    <property type="project" value="UniProtKB-EC"/>
</dbReference>
<evidence type="ECO:0000259" key="8">
    <source>
        <dbReference type="PROSITE" id="PS50280"/>
    </source>
</evidence>
<dbReference type="GO" id="GO:0032259">
    <property type="term" value="P:methylation"/>
    <property type="evidence" value="ECO:0007669"/>
    <property type="project" value="UniProtKB-KW"/>
</dbReference>
<dbReference type="CDD" id="cd19176">
    <property type="entry name" value="SET_SETD3"/>
    <property type="match status" value="1"/>
</dbReference>